<dbReference type="PANTHER" id="PTHR32309:SF13">
    <property type="entry name" value="FERRIC ENTEROBACTIN TRANSPORT PROTEIN FEPE"/>
    <property type="match status" value="1"/>
</dbReference>
<dbReference type="InterPro" id="IPR017468">
    <property type="entry name" value="Chain_len_reg_EpsF"/>
</dbReference>
<comment type="subcellular location">
    <subcellularLocation>
        <location evidence="1">Cell membrane</location>
        <topology evidence="1">Multi-pass membrane protein</topology>
    </subcellularLocation>
</comment>
<evidence type="ECO:0000313" key="10">
    <source>
        <dbReference type="Proteomes" id="UP000554837"/>
    </source>
</evidence>
<evidence type="ECO:0000313" key="9">
    <source>
        <dbReference type="EMBL" id="MBB5204360.1"/>
    </source>
</evidence>
<dbReference type="Pfam" id="PF13807">
    <property type="entry name" value="GNVR"/>
    <property type="match status" value="1"/>
</dbReference>
<evidence type="ECO:0000256" key="2">
    <source>
        <dbReference type="ARBA" id="ARBA00022475"/>
    </source>
</evidence>
<accession>A0A840S7C7</accession>
<dbReference type="Proteomes" id="UP000554837">
    <property type="component" value="Unassembled WGS sequence"/>
</dbReference>
<feature type="domain" description="Polysaccharide chain length determinant N-terminal" evidence="7">
    <location>
        <begin position="2"/>
        <end position="87"/>
    </location>
</feature>
<dbReference type="EMBL" id="JACHHO010000002">
    <property type="protein sequence ID" value="MBB5204360.1"/>
    <property type="molecule type" value="Genomic_DNA"/>
</dbReference>
<organism evidence="9 10">
    <name type="scientific">Inhella inkyongensis</name>
    <dbReference type="NCBI Taxonomy" id="392593"/>
    <lineage>
        <taxon>Bacteria</taxon>
        <taxon>Pseudomonadati</taxon>
        <taxon>Pseudomonadota</taxon>
        <taxon>Betaproteobacteria</taxon>
        <taxon>Burkholderiales</taxon>
        <taxon>Sphaerotilaceae</taxon>
        <taxon>Inhella</taxon>
    </lineage>
</organism>
<evidence type="ECO:0000256" key="5">
    <source>
        <dbReference type="ARBA" id="ARBA00023136"/>
    </source>
</evidence>
<dbReference type="GO" id="GO:0005886">
    <property type="term" value="C:plasma membrane"/>
    <property type="evidence" value="ECO:0007669"/>
    <property type="project" value="UniProtKB-SubCell"/>
</dbReference>
<evidence type="ECO:0000259" key="8">
    <source>
        <dbReference type="Pfam" id="PF13807"/>
    </source>
</evidence>
<reference evidence="9 10" key="1">
    <citation type="submission" date="2020-08" db="EMBL/GenBank/DDBJ databases">
        <title>Genomic Encyclopedia of Type Strains, Phase IV (KMG-IV): sequencing the most valuable type-strain genomes for metagenomic binning, comparative biology and taxonomic classification.</title>
        <authorList>
            <person name="Goeker M."/>
        </authorList>
    </citation>
    <scope>NUCLEOTIDE SEQUENCE [LARGE SCALE GENOMIC DNA]</scope>
    <source>
        <strain evidence="9 10">DSM 23958</strain>
    </source>
</reference>
<keyword evidence="10" id="KW-1185">Reference proteome</keyword>
<evidence type="ECO:0000256" key="6">
    <source>
        <dbReference type="SAM" id="Phobius"/>
    </source>
</evidence>
<dbReference type="GO" id="GO:0004713">
    <property type="term" value="F:protein tyrosine kinase activity"/>
    <property type="evidence" value="ECO:0007669"/>
    <property type="project" value="TreeGrafter"/>
</dbReference>
<dbReference type="RefSeq" id="WP_246071528.1">
    <property type="nucleotide sequence ID" value="NZ_CP040709.1"/>
</dbReference>
<proteinExistence type="predicted"/>
<protein>
    <submittedName>
        <fullName evidence="9">Chain length determinant protein EpsF</fullName>
    </submittedName>
</protein>
<gene>
    <name evidence="9" type="ORF">HNQ51_001674</name>
</gene>
<name>A0A840S7C7_9BURK</name>
<sequence>MNFGRLIAILGARWQAALGVLCLTVLTTLVVSLLMPKQYEAVASVVVDVKPDPIAGLATGMALPSYMATQVDIMTSDRVALRVVQNLKLTELPQIREDWQAEAKGEGSIEIWLAERLKKKLEVRPSRESNVIVVGYSAPEPRFAAALANAWVQAYLDTVLELRVEPAKQYSRFFDQRIKEQRALLEEAQAKLSAFQKQSGIVATDERLDVETARLNELSSQLVGLQAVASDSNSRMAQANSGAGDRMQEVLQNPVVAGLKADISRLEAKLQELGARLGERHPQVIELKASLNEMRQRLEVEVRRVTGGVTVSASINRQRESTLRAELQAQRDKVLQMKQVRDEGIVLVRDVEAAQRLSDALLQRQQQSSLESQTTQSNVNQLAMATAPTAHASPKILLNLAVSLALGGFLAFGVALVLEMLDRRVRGRADLTELLGLEVLGSLPAADALARPSRPWLRNRHTA</sequence>
<evidence type="ECO:0000256" key="3">
    <source>
        <dbReference type="ARBA" id="ARBA00022692"/>
    </source>
</evidence>
<keyword evidence="3 6" id="KW-0812">Transmembrane</keyword>
<feature type="domain" description="Tyrosine-protein kinase G-rich" evidence="8">
    <location>
        <begin position="345"/>
        <end position="419"/>
    </location>
</feature>
<evidence type="ECO:0000259" key="7">
    <source>
        <dbReference type="Pfam" id="PF02706"/>
    </source>
</evidence>
<dbReference type="NCBIfam" id="TIGR03017">
    <property type="entry name" value="EpsF"/>
    <property type="match status" value="1"/>
</dbReference>
<keyword evidence="5 6" id="KW-0472">Membrane</keyword>
<dbReference type="InterPro" id="IPR003856">
    <property type="entry name" value="LPS_length_determ_N"/>
</dbReference>
<keyword evidence="4 6" id="KW-1133">Transmembrane helix</keyword>
<feature type="transmembrane region" description="Helical" evidence="6">
    <location>
        <begin position="12"/>
        <end position="35"/>
    </location>
</feature>
<dbReference type="InterPro" id="IPR050445">
    <property type="entry name" value="Bact_polysacc_biosynth/exp"/>
</dbReference>
<feature type="transmembrane region" description="Helical" evidence="6">
    <location>
        <begin position="396"/>
        <end position="418"/>
    </location>
</feature>
<dbReference type="AlphaFoldDB" id="A0A840S7C7"/>
<dbReference type="InterPro" id="IPR032807">
    <property type="entry name" value="GNVR"/>
</dbReference>
<dbReference type="PANTHER" id="PTHR32309">
    <property type="entry name" value="TYROSINE-PROTEIN KINASE"/>
    <property type="match status" value="1"/>
</dbReference>
<evidence type="ECO:0000256" key="1">
    <source>
        <dbReference type="ARBA" id="ARBA00004651"/>
    </source>
</evidence>
<evidence type="ECO:0000256" key="4">
    <source>
        <dbReference type="ARBA" id="ARBA00022989"/>
    </source>
</evidence>
<comment type="caution">
    <text evidence="9">The sequence shown here is derived from an EMBL/GenBank/DDBJ whole genome shotgun (WGS) entry which is preliminary data.</text>
</comment>
<dbReference type="Pfam" id="PF02706">
    <property type="entry name" value="Wzz"/>
    <property type="match status" value="1"/>
</dbReference>
<keyword evidence="2" id="KW-1003">Cell membrane</keyword>